<dbReference type="InterPro" id="IPR038062">
    <property type="entry name" value="ScdA-like_N_sf"/>
</dbReference>
<dbReference type="NCBIfam" id="TIGR03980">
    <property type="entry name" value="prismane_assoc"/>
    <property type="match status" value="1"/>
</dbReference>
<dbReference type="Proteomes" id="UP000229500">
    <property type="component" value="Unassembled WGS sequence"/>
</dbReference>
<evidence type="ECO:0000313" key="3">
    <source>
        <dbReference type="Proteomes" id="UP000229500"/>
    </source>
</evidence>
<reference evidence="3" key="1">
    <citation type="submission" date="2017-09" db="EMBL/GenBank/DDBJ databases">
        <title>Depth-based differentiation of microbial function through sediment-hosted aquifers and enrichment of novel symbionts in the deep terrestrial subsurface.</title>
        <authorList>
            <person name="Probst A.J."/>
            <person name="Ladd B."/>
            <person name="Jarett J.K."/>
            <person name="Geller-Mcgrath D.E."/>
            <person name="Sieber C.M.K."/>
            <person name="Emerson J.B."/>
            <person name="Anantharaman K."/>
            <person name="Thomas B.C."/>
            <person name="Malmstrom R."/>
            <person name="Stieglmeier M."/>
            <person name="Klingl A."/>
            <person name="Woyke T."/>
            <person name="Ryan C.M."/>
            <person name="Banfield J.F."/>
        </authorList>
    </citation>
    <scope>NUCLEOTIDE SEQUENCE [LARGE SCALE GENOMIC DNA]</scope>
</reference>
<feature type="domain" description="DUF1858" evidence="1">
    <location>
        <begin position="4"/>
        <end position="57"/>
    </location>
</feature>
<organism evidence="2 3">
    <name type="scientific">Candidatus Shapirobacteria bacterium CG10_big_fil_rev_8_21_14_0_10_38_14</name>
    <dbReference type="NCBI Taxonomy" id="1974483"/>
    <lineage>
        <taxon>Bacteria</taxon>
        <taxon>Candidatus Shapironibacteriota</taxon>
    </lineage>
</organism>
<dbReference type="EMBL" id="PFEL01000089">
    <property type="protein sequence ID" value="PJE68957.1"/>
    <property type="molecule type" value="Genomic_DNA"/>
</dbReference>
<protein>
    <submittedName>
        <fullName evidence="2">Disulfide oxidoreductase</fullName>
    </submittedName>
</protein>
<dbReference type="InterPro" id="IPR023883">
    <property type="entry name" value="CHP03980_redox-disulphide"/>
</dbReference>
<accession>A0A2M8L586</accession>
<dbReference type="SUPFAM" id="SSF140683">
    <property type="entry name" value="SP0561-like"/>
    <property type="match status" value="1"/>
</dbReference>
<gene>
    <name evidence="2" type="ORF">COU96_02385</name>
</gene>
<evidence type="ECO:0000313" key="2">
    <source>
        <dbReference type="EMBL" id="PJE68957.1"/>
    </source>
</evidence>
<dbReference type="Gene3D" id="1.10.3910.10">
    <property type="entry name" value="SP0561-like"/>
    <property type="match status" value="1"/>
</dbReference>
<dbReference type="Pfam" id="PF08984">
    <property type="entry name" value="DUF1858"/>
    <property type="match status" value="1"/>
</dbReference>
<evidence type="ECO:0000259" key="1">
    <source>
        <dbReference type="Pfam" id="PF08984"/>
    </source>
</evidence>
<dbReference type="PANTHER" id="PTHR39341">
    <property type="entry name" value="BSL7085 PROTEIN"/>
    <property type="match status" value="1"/>
</dbReference>
<comment type="caution">
    <text evidence="2">The sequence shown here is derived from an EMBL/GenBank/DDBJ whole genome shotgun (WGS) entry which is preliminary data.</text>
</comment>
<name>A0A2M8L586_9BACT</name>
<dbReference type="InterPro" id="IPR015077">
    <property type="entry name" value="DUF1858"/>
</dbReference>
<sequence>MAKITKEMGIDEVIKKYPKTVFVFMDYGFHCVGCPMAQGETIEAAVKLHQIDLEKLLKDLNKIAIES</sequence>
<proteinExistence type="predicted"/>
<dbReference type="AlphaFoldDB" id="A0A2M8L586"/>
<dbReference type="PANTHER" id="PTHR39341:SF1">
    <property type="entry name" value="DUF1858 DOMAIN-CONTAINING PROTEIN"/>
    <property type="match status" value="1"/>
</dbReference>